<dbReference type="Pfam" id="PF13328">
    <property type="entry name" value="HD_4"/>
    <property type="match status" value="1"/>
</dbReference>
<dbReference type="PANTHER" id="PTHR21262">
    <property type="entry name" value="GUANOSINE-3',5'-BIS DIPHOSPHATE 3'-PYROPHOSPHOHYDROLASE"/>
    <property type="match status" value="1"/>
</dbReference>
<proteinExistence type="inferred from homology"/>
<accession>A0A2P8CW19</accession>
<dbReference type="Gene3D" id="3.30.460.10">
    <property type="entry name" value="Beta Polymerase, domain 2"/>
    <property type="match status" value="1"/>
</dbReference>
<dbReference type="InterPro" id="IPR043519">
    <property type="entry name" value="NT_sf"/>
</dbReference>
<dbReference type="SUPFAM" id="SSF81301">
    <property type="entry name" value="Nucleotidyltransferase"/>
    <property type="match status" value="1"/>
</dbReference>
<dbReference type="Pfam" id="PF02824">
    <property type="entry name" value="TGS"/>
    <property type="match status" value="1"/>
</dbReference>
<dbReference type="SUPFAM" id="SSF109604">
    <property type="entry name" value="HD-domain/PDEase-like"/>
    <property type="match status" value="1"/>
</dbReference>
<evidence type="ECO:0000313" key="5">
    <source>
        <dbReference type="EMBL" id="PSK89161.1"/>
    </source>
</evidence>
<evidence type="ECO:0000259" key="3">
    <source>
        <dbReference type="PROSITE" id="PS51831"/>
    </source>
</evidence>
<evidence type="ECO:0000256" key="1">
    <source>
        <dbReference type="ARBA" id="ARBA00007476"/>
    </source>
</evidence>
<dbReference type="PANTHER" id="PTHR21262:SF31">
    <property type="entry name" value="GTP PYROPHOSPHOKINASE"/>
    <property type="match status" value="1"/>
</dbReference>
<feature type="domain" description="HD" evidence="3">
    <location>
        <begin position="76"/>
        <end position="173"/>
    </location>
</feature>
<dbReference type="InterPro" id="IPR006674">
    <property type="entry name" value="HD_domain"/>
</dbReference>
<keyword evidence="5" id="KW-0808">Transferase</keyword>
<dbReference type="InterPro" id="IPR004095">
    <property type="entry name" value="TGS"/>
</dbReference>
<dbReference type="CDD" id="cd05399">
    <property type="entry name" value="NT_Rel-Spo_like"/>
    <property type="match status" value="1"/>
</dbReference>
<dbReference type="SMART" id="SM00471">
    <property type="entry name" value="HDc"/>
    <property type="match status" value="1"/>
</dbReference>
<comment type="similarity">
    <text evidence="1">Belongs to the RelA/SpoT family.</text>
</comment>
<dbReference type="Gene3D" id="1.10.3210.10">
    <property type="entry name" value="Hypothetical protein af1432"/>
    <property type="match status" value="1"/>
</dbReference>
<sequence length="578" mass="64081">MAKPETADPADGSAPRVWWQRLNAANSGKVALPEAEPLVREHLRWHRSADAALLRRAYAVAHHLHDGQMRKSGEPYITHPLAVAMILAEVGMDTATLVAALLHDTVEDTPFGIGHLAADFGEEVAVMVDGVTKLDKSMYGDAAAGETFRKMVLAAAADLRVLLIKLADRIHNMRTLRFQPPHKRRKIAQSTRDQLIPFAERLGVYHFMRELEDLCFEYLETEAYERTLAARDAARRLDYAELNETVEELRSVLAGFRVKADVVVRERHLYSIHTSRHGDMAGLDPFTISRISVVVRRAERDCYIALGAIHGRWRPIPARFKDFIAVPKYNLYRALHTVVIKPGGRMFDILIRSAEQFRVSEYGLIAHVADATSKDGRRAVTHRPDLEWLQRLLAWQGQADAEDLLAGVRSDLAPDGMVTFTREGVLVSLPKGSTPLDFAYNLDPDCGDNYMGAMVDGKLVSATSPLRDGSIVEILTGSSSGPDEEWLNVVKTGPARVGISRQLSRRRFEKSAARGRHLLADDLRRLGVDLTEIEASGTATSVARKLGYAELDSLYAAADSEDVGVAEIVEAMTRRAAR</sequence>
<dbReference type="InterPro" id="IPR012676">
    <property type="entry name" value="TGS-like"/>
</dbReference>
<dbReference type="Proteomes" id="UP000240542">
    <property type="component" value="Unassembled WGS sequence"/>
</dbReference>
<organism evidence="5 6">
    <name type="scientific">Murinocardiopsis flavida</name>
    <dbReference type="NCBI Taxonomy" id="645275"/>
    <lineage>
        <taxon>Bacteria</taxon>
        <taxon>Bacillati</taxon>
        <taxon>Actinomycetota</taxon>
        <taxon>Actinomycetes</taxon>
        <taxon>Streptosporangiales</taxon>
        <taxon>Nocardiopsidaceae</taxon>
        <taxon>Murinocardiopsis</taxon>
    </lineage>
</organism>
<dbReference type="FunFam" id="1.10.3210.10:FF:000001">
    <property type="entry name" value="GTP pyrophosphokinase RelA"/>
    <property type="match status" value="1"/>
</dbReference>
<dbReference type="InterPro" id="IPR012675">
    <property type="entry name" value="Beta-grasp_dom_sf"/>
</dbReference>
<dbReference type="SUPFAM" id="SSF81271">
    <property type="entry name" value="TGS-like"/>
    <property type="match status" value="1"/>
</dbReference>
<dbReference type="SMART" id="SM00954">
    <property type="entry name" value="RelA_SpoT"/>
    <property type="match status" value="1"/>
</dbReference>
<dbReference type="InterPro" id="IPR007685">
    <property type="entry name" value="RelA_SpoT"/>
</dbReference>
<comment type="caution">
    <text evidence="5">The sequence shown here is derived from an EMBL/GenBank/DDBJ whole genome shotgun (WGS) entry which is preliminary data.</text>
</comment>
<name>A0A2P8CW19_9ACTN</name>
<dbReference type="InterPro" id="IPR003607">
    <property type="entry name" value="HD/PDEase_dom"/>
</dbReference>
<dbReference type="PROSITE" id="PS51880">
    <property type="entry name" value="TGS"/>
    <property type="match status" value="1"/>
</dbReference>
<dbReference type="RefSeq" id="WP_170134354.1">
    <property type="nucleotide sequence ID" value="NZ_PYGA01000027.1"/>
</dbReference>
<dbReference type="GO" id="GO:0016301">
    <property type="term" value="F:kinase activity"/>
    <property type="evidence" value="ECO:0007669"/>
    <property type="project" value="UniProtKB-KW"/>
</dbReference>
<dbReference type="CDD" id="cd00077">
    <property type="entry name" value="HDc"/>
    <property type="match status" value="1"/>
</dbReference>
<dbReference type="Gene3D" id="3.10.20.30">
    <property type="match status" value="1"/>
</dbReference>
<dbReference type="AlphaFoldDB" id="A0A2P8CW19"/>
<dbReference type="GO" id="GO:0005886">
    <property type="term" value="C:plasma membrane"/>
    <property type="evidence" value="ECO:0007669"/>
    <property type="project" value="TreeGrafter"/>
</dbReference>
<dbReference type="Pfam" id="PF04607">
    <property type="entry name" value="RelA_SpoT"/>
    <property type="match status" value="1"/>
</dbReference>
<dbReference type="EMBL" id="PYGA01000027">
    <property type="protein sequence ID" value="PSK89161.1"/>
    <property type="molecule type" value="Genomic_DNA"/>
</dbReference>
<evidence type="ECO:0000313" key="6">
    <source>
        <dbReference type="Proteomes" id="UP000240542"/>
    </source>
</evidence>
<protein>
    <submittedName>
        <fullName evidence="5">GTP pyrophosphokinase</fullName>
    </submittedName>
</protein>
<gene>
    <name evidence="5" type="ORF">CLV63_12734</name>
</gene>
<evidence type="ECO:0000256" key="2">
    <source>
        <dbReference type="ARBA" id="ARBA00025704"/>
    </source>
</evidence>
<dbReference type="PROSITE" id="PS51831">
    <property type="entry name" value="HD"/>
    <property type="match status" value="1"/>
</dbReference>
<feature type="domain" description="TGS" evidence="4">
    <location>
        <begin position="415"/>
        <end position="476"/>
    </location>
</feature>
<comment type="pathway">
    <text evidence="2">Purine metabolism.</text>
</comment>
<keyword evidence="6" id="KW-1185">Reference proteome</keyword>
<keyword evidence="5" id="KW-0418">Kinase</keyword>
<evidence type="ECO:0000259" key="4">
    <source>
        <dbReference type="PROSITE" id="PS51880"/>
    </source>
</evidence>
<reference evidence="5 6" key="1">
    <citation type="submission" date="2018-03" db="EMBL/GenBank/DDBJ databases">
        <title>Genomic Encyclopedia of Archaeal and Bacterial Type Strains, Phase II (KMG-II): from individual species to whole genera.</title>
        <authorList>
            <person name="Goeker M."/>
        </authorList>
    </citation>
    <scope>NUCLEOTIDE SEQUENCE [LARGE SCALE GENOMIC DNA]</scope>
    <source>
        <strain evidence="5 6">DSM 45312</strain>
    </source>
</reference>
<dbReference type="GO" id="GO:0015969">
    <property type="term" value="P:guanosine tetraphosphate metabolic process"/>
    <property type="evidence" value="ECO:0007669"/>
    <property type="project" value="InterPro"/>
</dbReference>